<dbReference type="Gene3D" id="1.10.150.240">
    <property type="entry name" value="Putative phosphatase, domain 2"/>
    <property type="match status" value="1"/>
</dbReference>
<dbReference type="SFLD" id="SFLDG01129">
    <property type="entry name" value="C1.5:_HAD__Beta-PGM__Phosphata"/>
    <property type="match status" value="1"/>
</dbReference>
<keyword evidence="2" id="KW-1185">Reference proteome</keyword>
<protein>
    <submittedName>
        <fullName evidence="1">Hexitol phosphatase HxpB</fullName>
        <ecNumber evidence="1">3.1.3.22</ecNumber>
        <ecNumber evidence="1">3.1.3.50</ecNumber>
        <ecNumber evidence="1">3.1.3.68</ecNumber>
    </submittedName>
</protein>
<organism evidence="1 2">
    <name type="scientific">Alkalimonas collagenimarina</name>
    <dbReference type="NCBI Taxonomy" id="400390"/>
    <lineage>
        <taxon>Bacteria</taxon>
        <taxon>Pseudomonadati</taxon>
        <taxon>Pseudomonadota</taxon>
        <taxon>Gammaproteobacteria</taxon>
        <taxon>Alkalimonas</taxon>
    </lineage>
</organism>
<dbReference type="NCBIfam" id="TIGR01509">
    <property type="entry name" value="HAD-SF-IA-v3"/>
    <property type="match status" value="1"/>
</dbReference>
<dbReference type="EC" id="3.1.3.22" evidence="1"/>
<dbReference type="GO" id="GO:0050286">
    <property type="term" value="F:sorbitol-6-phosphatase activity"/>
    <property type="evidence" value="ECO:0007669"/>
    <property type="project" value="UniProtKB-EC"/>
</dbReference>
<dbReference type="Proteomes" id="UP001231616">
    <property type="component" value="Unassembled WGS sequence"/>
</dbReference>
<dbReference type="SFLD" id="SFLDS00003">
    <property type="entry name" value="Haloacid_Dehalogenase"/>
    <property type="match status" value="1"/>
</dbReference>
<dbReference type="CDD" id="cd07505">
    <property type="entry name" value="HAD_BPGM-like"/>
    <property type="match status" value="1"/>
</dbReference>
<dbReference type="Pfam" id="PF00702">
    <property type="entry name" value="Hydrolase"/>
    <property type="match status" value="1"/>
</dbReference>
<dbReference type="EMBL" id="JAUZVZ010000001">
    <property type="protein sequence ID" value="MDP4534778.1"/>
    <property type="molecule type" value="Genomic_DNA"/>
</dbReference>
<keyword evidence="1" id="KW-0378">Hydrolase</keyword>
<dbReference type="PANTHER" id="PTHR18901:SF38">
    <property type="entry name" value="PSEUDOURIDINE-5'-PHOSPHATASE"/>
    <property type="match status" value="1"/>
</dbReference>
<dbReference type="EC" id="3.1.3.50" evidence="1"/>
<dbReference type="NCBIfam" id="NF008087">
    <property type="entry name" value="PRK10826.1"/>
    <property type="match status" value="1"/>
</dbReference>
<dbReference type="InterPro" id="IPR036412">
    <property type="entry name" value="HAD-like_sf"/>
</dbReference>
<accession>A0ABT9GUR0</accession>
<name>A0ABT9GUR0_9GAMM</name>
<dbReference type="InterPro" id="IPR023214">
    <property type="entry name" value="HAD_sf"/>
</dbReference>
<dbReference type="InterPro" id="IPR006439">
    <property type="entry name" value="HAD-SF_hydro_IA"/>
</dbReference>
<dbReference type="Gene3D" id="3.40.50.1000">
    <property type="entry name" value="HAD superfamily/HAD-like"/>
    <property type="match status" value="1"/>
</dbReference>
<gene>
    <name evidence="1" type="primary">hxpB</name>
    <name evidence="1" type="ORF">Q3O60_01045</name>
</gene>
<dbReference type="InterPro" id="IPR023198">
    <property type="entry name" value="PGP-like_dom2"/>
</dbReference>
<dbReference type="GO" id="GO:0003850">
    <property type="term" value="F:2-deoxyglucose-6-phosphatase activity"/>
    <property type="evidence" value="ECO:0007669"/>
    <property type="project" value="UniProtKB-EC"/>
</dbReference>
<dbReference type="PRINTS" id="PR00413">
    <property type="entry name" value="HADHALOGNASE"/>
</dbReference>
<dbReference type="GO" id="GO:0050084">
    <property type="term" value="F:mannitol-1-phosphatase activity"/>
    <property type="evidence" value="ECO:0007669"/>
    <property type="project" value="UniProtKB-EC"/>
</dbReference>
<sequence length="215" mass="23583">MVKAVIFDMDGVLIDSEPFWQQAELSVFSQLGVKLTAEQTKQTAGMTTQAVADFWYQHSPWQGQSLAETEEAVIQQVGQAIVTQGLAKKGVHTLLQQLRQRQIPTALATNSSQFLMDTTLQTLAIHHYFDAHCCVEMVSKGKPAPDIYLLAAGKLGIAPADCLVFEDSYTGISAAKAAGMTVVAIPAADEWHHEKFAIADAKIRCLSEFQLTRWC</sequence>
<evidence type="ECO:0000313" key="2">
    <source>
        <dbReference type="Proteomes" id="UP001231616"/>
    </source>
</evidence>
<proteinExistence type="predicted"/>
<evidence type="ECO:0000313" key="1">
    <source>
        <dbReference type="EMBL" id="MDP4534778.1"/>
    </source>
</evidence>
<reference evidence="1 2" key="1">
    <citation type="submission" date="2023-08" db="EMBL/GenBank/DDBJ databases">
        <authorList>
            <person name="Joshi A."/>
            <person name="Thite S."/>
        </authorList>
    </citation>
    <scope>NUCLEOTIDE SEQUENCE [LARGE SCALE GENOMIC DNA]</scope>
    <source>
        <strain evidence="1 2">AC40</strain>
    </source>
</reference>
<dbReference type="PANTHER" id="PTHR18901">
    <property type="entry name" value="2-DEOXYGLUCOSE-6-PHOSPHATE PHOSPHATASE 2"/>
    <property type="match status" value="1"/>
</dbReference>
<comment type="caution">
    <text evidence="1">The sequence shown here is derived from an EMBL/GenBank/DDBJ whole genome shotgun (WGS) entry which is preliminary data.</text>
</comment>
<dbReference type="SUPFAM" id="SSF56784">
    <property type="entry name" value="HAD-like"/>
    <property type="match status" value="1"/>
</dbReference>
<dbReference type="SFLD" id="SFLDG01135">
    <property type="entry name" value="C1.5.6:_HAD__Beta-PGM__Phospha"/>
    <property type="match status" value="1"/>
</dbReference>
<dbReference type="EC" id="3.1.3.68" evidence="1"/>
<dbReference type="RefSeq" id="WP_305892045.1">
    <property type="nucleotide sequence ID" value="NZ_JAUZVZ010000001.1"/>
</dbReference>